<dbReference type="AlphaFoldDB" id="A0A1N6FKV6"/>
<dbReference type="RefSeq" id="WP_074260231.1">
    <property type="nucleotide sequence ID" value="NZ_FSRJ01000002.1"/>
</dbReference>
<dbReference type="PANTHER" id="PTHR22602:SF0">
    <property type="entry name" value="TRANSFERASE CAF17, MITOCHONDRIAL-RELATED"/>
    <property type="match status" value="1"/>
</dbReference>
<dbReference type="Proteomes" id="UP000184699">
    <property type="component" value="Unassembled WGS sequence"/>
</dbReference>
<dbReference type="InterPro" id="IPR045179">
    <property type="entry name" value="YgfZ/GcvT"/>
</dbReference>
<name>A0A1N6FKV6_9MICO</name>
<protein>
    <submittedName>
        <fullName evidence="3">Uncharacterized protein</fullName>
    </submittedName>
</protein>
<dbReference type="NCBIfam" id="TIGR03317">
    <property type="entry name" value="ygfZ_signature"/>
    <property type="match status" value="1"/>
</dbReference>
<gene>
    <name evidence="3" type="ORF">SAMN05443544_2124</name>
</gene>
<evidence type="ECO:0000256" key="1">
    <source>
        <dbReference type="ARBA" id="ARBA00022946"/>
    </source>
</evidence>
<feature type="binding site" evidence="2">
    <location>
        <position position="195"/>
    </location>
    <ligand>
        <name>substrate</name>
    </ligand>
</feature>
<dbReference type="Gene3D" id="3.30.1360.120">
    <property type="entry name" value="Probable tRNA modification gtpase trme, domain 1"/>
    <property type="match status" value="1"/>
</dbReference>
<accession>A0A1N6FKV6</accession>
<dbReference type="InterPro" id="IPR027266">
    <property type="entry name" value="TrmE/GcvT-like"/>
</dbReference>
<dbReference type="OrthoDB" id="9796287at2"/>
<evidence type="ECO:0000256" key="2">
    <source>
        <dbReference type="PIRSR" id="PIRSR006487-1"/>
    </source>
</evidence>
<reference evidence="4" key="1">
    <citation type="submission" date="2016-11" db="EMBL/GenBank/DDBJ databases">
        <authorList>
            <person name="Varghese N."/>
            <person name="Submissions S."/>
        </authorList>
    </citation>
    <scope>NUCLEOTIDE SEQUENCE [LARGE SCALE GENOMIC DNA]</scope>
    <source>
        <strain evidence="4">DSM 8595</strain>
    </source>
</reference>
<organism evidence="3 4">
    <name type="scientific">Agromyces cerinus subsp. cerinus</name>
    <dbReference type="NCBI Taxonomy" id="232089"/>
    <lineage>
        <taxon>Bacteria</taxon>
        <taxon>Bacillati</taxon>
        <taxon>Actinomycetota</taxon>
        <taxon>Actinomycetes</taxon>
        <taxon>Micrococcales</taxon>
        <taxon>Microbacteriaceae</taxon>
        <taxon>Agromyces</taxon>
    </lineage>
</organism>
<keyword evidence="1" id="KW-0809">Transit peptide</keyword>
<dbReference type="STRING" id="232089.SAMN05443544_2124"/>
<evidence type="ECO:0000313" key="4">
    <source>
        <dbReference type="Proteomes" id="UP000184699"/>
    </source>
</evidence>
<dbReference type="SUPFAM" id="SSF103025">
    <property type="entry name" value="Folate-binding domain"/>
    <property type="match status" value="1"/>
</dbReference>
<dbReference type="PANTHER" id="PTHR22602">
    <property type="entry name" value="TRANSFERASE CAF17, MITOCHONDRIAL-RELATED"/>
    <property type="match status" value="1"/>
</dbReference>
<sequence>MTESPFLALPGAVAAAAEGVDTGVAGHYGNPIVEQRHLERGDAIVDLSNRGVVTITGPDRLSWLHSMASQALARLQPGEGTEALLLDASGRVEHAAHVIDDGETTWLIVEGDEAASIAAFLDRMRFMLRVEVVDASGDVAVLGAMSTAALDAATPAFAPAGVALDWVDPWAHPRPGGHQYAHDAGHPASEWRWIERIVPRRALAEAAAAVRAGSIDAAGSLAAEALRVAAWRPRLATEVDDRTIPHELDWLRSAVDLGKGCYKGQETVAKVLNLGRPPRRLVLLHLDGSDTVLPAPGDEVVGEKVRPEPAAGEAPERKVVGRITTAVMHHELGPVALAVVKRAVPADLPLIVLSHGTEVAAAQVEIVPADAGAAVEVPRLPRLGVHKG</sequence>
<proteinExistence type="predicted"/>
<dbReference type="EMBL" id="FSRJ01000002">
    <property type="protein sequence ID" value="SIN95898.1"/>
    <property type="molecule type" value="Genomic_DNA"/>
</dbReference>
<evidence type="ECO:0000313" key="3">
    <source>
        <dbReference type="EMBL" id="SIN95898.1"/>
    </source>
</evidence>
<keyword evidence="4" id="KW-1185">Reference proteome</keyword>
<dbReference type="GO" id="GO:0016226">
    <property type="term" value="P:iron-sulfur cluster assembly"/>
    <property type="evidence" value="ECO:0007669"/>
    <property type="project" value="TreeGrafter"/>
</dbReference>
<dbReference type="InterPro" id="IPR017703">
    <property type="entry name" value="YgfZ/GCV_T_CS"/>
</dbReference>
<dbReference type="PIRSF" id="PIRSF006487">
    <property type="entry name" value="GcvT"/>
    <property type="match status" value="1"/>
</dbReference>